<comment type="caution">
    <text evidence="1">The sequence shown here is derived from an EMBL/GenBank/DDBJ whole genome shotgun (WGS) entry which is preliminary data.</text>
</comment>
<evidence type="ECO:0000313" key="1">
    <source>
        <dbReference type="EMBL" id="KAI3724166.1"/>
    </source>
</evidence>
<name>A0ACB9BQ70_CICIN</name>
<gene>
    <name evidence="1" type="ORF">L2E82_35934</name>
</gene>
<dbReference type="EMBL" id="CM042014">
    <property type="protein sequence ID" value="KAI3724166.1"/>
    <property type="molecule type" value="Genomic_DNA"/>
</dbReference>
<evidence type="ECO:0000313" key="2">
    <source>
        <dbReference type="Proteomes" id="UP001055811"/>
    </source>
</evidence>
<keyword evidence="2" id="KW-1185">Reference proteome</keyword>
<protein>
    <submittedName>
        <fullName evidence="1">Uncharacterized protein</fullName>
    </submittedName>
</protein>
<dbReference type="Proteomes" id="UP001055811">
    <property type="component" value="Linkage Group LG06"/>
</dbReference>
<reference evidence="1 2" key="2">
    <citation type="journal article" date="2022" name="Mol. Ecol. Resour.">
        <title>The genomes of chicory, endive, great burdock and yacon provide insights into Asteraceae paleo-polyploidization history and plant inulin production.</title>
        <authorList>
            <person name="Fan W."/>
            <person name="Wang S."/>
            <person name="Wang H."/>
            <person name="Wang A."/>
            <person name="Jiang F."/>
            <person name="Liu H."/>
            <person name="Zhao H."/>
            <person name="Xu D."/>
            <person name="Zhang Y."/>
        </authorList>
    </citation>
    <scope>NUCLEOTIDE SEQUENCE [LARGE SCALE GENOMIC DNA]</scope>
    <source>
        <strain evidence="2">cv. Punajuju</strain>
        <tissue evidence="1">Leaves</tissue>
    </source>
</reference>
<sequence>MALHPPVMVSLLPPALPPPVVLLHCTFPHTHHTYGATVHLFRKTQELHRVSMLPSLPSLSRLPSRRTPSSLAVQSFSLPHGNPPKKWEPHQLLSIRCHHCCPMIEAHQHRTPATAPSSTSLPATPSS</sequence>
<reference evidence="2" key="1">
    <citation type="journal article" date="2022" name="Mol. Ecol. Resour.">
        <title>The genomes of chicory, endive, great burdock and yacon provide insights into Asteraceae palaeo-polyploidization history and plant inulin production.</title>
        <authorList>
            <person name="Fan W."/>
            <person name="Wang S."/>
            <person name="Wang H."/>
            <person name="Wang A."/>
            <person name="Jiang F."/>
            <person name="Liu H."/>
            <person name="Zhao H."/>
            <person name="Xu D."/>
            <person name="Zhang Y."/>
        </authorList>
    </citation>
    <scope>NUCLEOTIDE SEQUENCE [LARGE SCALE GENOMIC DNA]</scope>
    <source>
        <strain evidence="2">cv. Punajuju</strain>
    </source>
</reference>
<proteinExistence type="predicted"/>
<organism evidence="1 2">
    <name type="scientific">Cichorium intybus</name>
    <name type="common">Chicory</name>
    <dbReference type="NCBI Taxonomy" id="13427"/>
    <lineage>
        <taxon>Eukaryota</taxon>
        <taxon>Viridiplantae</taxon>
        <taxon>Streptophyta</taxon>
        <taxon>Embryophyta</taxon>
        <taxon>Tracheophyta</taxon>
        <taxon>Spermatophyta</taxon>
        <taxon>Magnoliopsida</taxon>
        <taxon>eudicotyledons</taxon>
        <taxon>Gunneridae</taxon>
        <taxon>Pentapetalae</taxon>
        <taxon>asterids</taxon>
        <taxon>campanulids</taxon>
        <taxon>Asterales</taxon>
        <taxon>Asteraceae</taxon>
        <taxon>Cichorioideae</taxon>
        <taxon>Cichorieae</taxon>
        <taxon>Cichoriinae</taxon>
        <taxon>Cichorium</taxon>
    </lineage>
</organism>
<accession>A0ACB9BQ70</accession>